<dbReference type="InterPro" id="IPR009078">
    <property type="entry name" value="Ferritin-like_SF"/>
</dbReference>
<organism evidence="2 3">
    <name type="scientific">Fonticella tunisiensis</name>
    <dbReference type="NCBI Taxonomy" id="1096341"/>
    <lineage>
        <taxon>Bacteria</taxon>
        <taxon>Bacillati</taxon>
        <taxon>Bacillota</taxon>
        <taxon>Clostridia</taxon>
        <taxon>Eubacteriales</taxon>
        <taxon>Clostridiaceae</taxon>
        <taxon>Fonticella</taxon>
    </lineage>
</organism>
<dbReference type="InterPro" id="IPR019052">
    <property type="entry name" value="DUF2383"/>
</dbReference>
<name>A0A4V3ESV2_9CLOT</name>
<evidence type="ECO:0000313" key="2">
    <source>
        <dbReference type="EMBL" id="TDT51880.1"/>
    </source>
</evidence>
<dbReference type="Gene3D" id="1.20.1260.10">
    <property type="match status" value="1"/>
</dbReference>
<feature type="domain" description="DUF2383" evidence="1">
    <location>
        <begin position="5"/>
        <end position="112"/>
    </location>
</feature>
<dbReference type="SUPFAM" id="SSF47240">
    <property type="entry name" value="Ferritin-like"/>
    <property type="match status" value="1"/>
</dbReference>
<proteinExistence type="predicted"/>
<dbReference type="OrthoDB" id="1706687at2"/>
<evidence type="ECO:0000313" key="3">
    <source>
        <dbReference type="Proteomes" id="UP000295325"/>
    </source>
</evidence>
<accession>A0A4V3ESV2</accession>
<sequence length="150" mass="16563">MNNTTINELNTLLKGEYMAIDGYEKFIQSVDNMEAKKTLQNIQQDHKMHAIMIAERIQNLGGTPVDGVGIIGRVSEVISNIKDGREKSDIQILKRAYDGEDVGIKMATEVVKGDLDDESLNLVKGMLDDDRSHLTTLNNMISQIGGISSL</sequence>
<evidence type="ECO:0000259" key="1">
    <source>
        <dbReference type="Pfam" id="PF09537"/>
    </source>
</evidence>
<dbReference type="Proteomes" id="UP000295325">
    <property type="component" value="Unassembled WGS sequence"/>
</dbReference>
<dbReference type="InterPro" id="IPR012347">
    <property type="entry name" value="Ferritin-like"/>
</dbReference>
<dbReference type="CDD" id="cd00657">
    <property type="entry name" value="Ferritin_like"/>
    <property type="match status" value="1"/>
</dbReference>
<reference evidence="2 3" key="1">
    <citation type="submission" date="2019-03" db="EMBL/GenBank/DDBJ databases">
        <title>Genomic Encyclopedia of Type Strains, Phase IV (KMG-IV): sequencing the most valuable type-strain genomes for metagenomic binning, comparative biology and taxonomic classification.</title>
        <authorList>
            <person name="Goeker M."/>
        </authorList>
    </citation>
    <scope>NUCLEOTIDE SEQUENCE [LARGE SCALE GENOMIC DNA]</scope>
    <source>
        <strain evidence="2 3">DSM 24455</strain>
    </source>
</reference>
<dbReference type="Pfam" id="PF09537">
    <property type="entry name" value="DUF2383"/>
    <property type="match status" value="1"/>
</dbReference>
<gene>
    <name evidence="2" type="ORF">EDD71_11715</name>
</gene>
<dbReference type="EMBL" id="SOAZ01000017">
    <property type="protein sequence ID" value="TDT51880.1"/>
    <property type="molecule type" value="Genomic_DNA"/>
</dbReference>
<protein>
    <submittedName>
        <fullName evidence="2">Rubrerythrin</fullName>
    </submittedName>
</protein>
<keyword evidence="3" id="KW-1185">Reference proteome</keyword>
<dbReference type="RefSeq" id="WP_133628615.1">
    <property type="nucleotide sequence ID" value="NZ_SOAZ01000017.1"/>
</dbReference>
<dbReference type="AlphaFoldDB" id="A0A4V3ESV2"/>
<comment type="caution">
    <text evidence="2">The sequence shown here is derived from an EMBL/GenBank/DDBJ whole genome shotgun (WGS) entry which is preliminary data.</text>
</comment>